<keyword evidence="7" id="KW-0663">Pyridoxal phosphate</keyword>
<dbReference type="InterPro" id="IPR015422">
    <property type="entry name" value="PyrdxlP-dep_Trfase_small"/>
</dbReference>
<keyword evidence="6" id="KW-0479">Metal-binding</keyword>
<dbReference type="Proteomes" id="UP001273531">
    <property type="component" value="Unassembled WGS sequence"/>
</dbReference>
<evidence type="ECO:0000256" key="8">
    <source>
        <dbReference type="ARBA" id="ARBA00023004"/>
    </source>
</evidence>
<keyword evidence="12" id="KW-0032">Aminotransferase</keyword>
<keyword evidence="5" id="KW-0808">Transferase</keyword>
<evidence type="ECO:0000256" key="5">
    <source>
        <dbReference type="ARBA" id="ARBA00022679"/>
    </source>
</evidence>
<evidence type="ECO:0000256" key="7">
    <source>
        <dbReference type="ARBA" id="ARBA00022898"/>
    </source>
</evidence>
<evidence type="ECO:0000256" key="6">
    <source>
        <dbReference type="ARBA" id="ARBA00022723"/>
    </source>
</evidence>
<evidence type="ECO:0000256" key="2">
    <source>
        <dbReference type="ARBA" id="ARBA00003120"/>
    </source>
</evidence>
<comment type="cofactor">
    <cofactor evidence="1">
        <name>pyridoxal 5'-phosphate</name>
        <dbReference type="ChEBI" id="CHEBI:597326"/>
    </cofactor>
</comment>
<evidence type="ECO:0000256" key="1">
    <source>
        <dbReference type="ARBA" id="ARBA00001933"/>
    </source>
</evidence>
<dbReference type="PANTHER" id="PTHR11601:SF34">
    <property type="entry name" value="CYSTEINE DESULFURASE"/>
    <property type="match status" value="1"/>
</dbReference>
<accession>A0ABU3Y6L1</accession>
<sequence length="354" mass="36634">MADRIYLDHAATTPMIDAAKAAVIEGMARWANPSSPHAEGRAARAALEDARARIAAAYGWAHELVLTSGASESLHLALTRSVAERRVITAVEHDSVLRHAEGAKVLPVLADGTLDLDALRAAMGPRVLLCVQRTNSETGVIQPVEAIAAIVHEAGGILLVDAAQMPARASAAVLRHADLVAVSAHKRGGPPGIGALFVRDFATLLPMGGQEKGYRAGTENLPGALGYAAAVEVPEELHRLAALRARLEAALEGAEIVGAASSRSPLIGAYRMPGVSAAAQLIRFDMAGISVSAGSACSSGSLRPSHVLTAMGWAEPALREVVRVSFGRATTEAEVDAFAALWCAIAADARARAA</sequence>
<dbReference type="RefSeq" id="WP_317226200.1">
    <property type="nucleotide sequence ID" value="NZ_JAWJEJ010000001.1"/>
</dbReference>
<dbReference type="Gene3D" id="3.90.1150.10">
    <property type="entry name" value="Aspartate Aminotransferase, domain 1"/>
    <property type="match status" value="1"/>
</dbReference>
<evidence type="ECO:0000313" key="13">
    <source>
        <dbReference type="Proteomes" id="UP001273531"/>
    </source>
</evidence>
<name>A0ABU3Y6L1_9SPHN</name>
<evidence type="ECO:0000256" key="10">
    <source>
        <dbReference type="ARBA" id="ARBA00050776"/>
    </source>
</evidence>
<dbReference type="GO" id="GO:0008483">
    <property type="term" value="F:transaminase activity"/>
    <property type="evidence" value="ECO:0007669"/>
    <property type="project" value="UniProtKB-KW"/>
</dbReference>
<keyword evidence="13" id="KW-1185">Reference proteome</keyword>
<comment type="caution">
    <text evidence="12">The sequence shown here is derived from an EMBL/GenBank/DDBJ whole genome shotgun (WGS) entry which is preliminary data.</text>
</comment>
<dbReference type="InterPro" id="IPR015421">
    <property type="entry name" value="PyrdxlP-dep_Trfase_major"/>
</dbReference>
<dbReference type="InterPro" id="IPR015424">
    <property type="entry name" value="PyrdxlP-dep_Trfase"/>
</dbReference>
<evidence type="ECO:0000256" key="4">
    <source>
        <dbReference type="ARBA" id="ARBA00013558"/>
    </source>
</evidence>
<dbReference type="Gene3D" id="3.40.640.10">
    <property type="entry name" value="Type I PLP-dependent aspartate aminotransferase-like (Major domain)"/>
    <property type="match status" value="1"/>
</dbReference>
<dbReference type="InterPro" id="IPR016454">
    <property type="entry name" value="Cysteine_dSase"/>
</dbReference>
<organism evidence="12 13">
    <name type="scientific">Sphingomonas agrestis</name>
    <dbReference type="NCBI Taxonomy" id="3080540"/>
    <lineage>
        <taxon>Bacteria</taxon>
        <taxon>Pseudomonadati</taxon>
        <taxon>Pseudomonadota</taxon>
        <taxon>Alphaproteobacteria</taxon>
        <taxon>Sphingomonadales</taxon>
        <taxon>Sphingomonadaceae</taxon>
        <taxon>Sphingomonas</taxon>
    </lineage>
</organism>
<dbReference type="Pfam" id="PF00266">
    <property type="entry name" value="Aminotran_5"/>
    <property type="match status" value="1"/>
</dbReference>
<comment type="similarity">
    <text evidence="3">Belongs to the class-V pyridoxal-phosphate-dependent aminotransferase family. NifS/IscS subfamily.</text>
</comment>
<keyword evidence="9" id="KW-0411">Iron-sulfur</keyword>
<reference evidence="12 13" key="1">
    <citation type="submission" date="2023-10" db="EMBL/GenBank/DDBJ databases">
        <title>Sphingomonas sp. HF-S4 16S ribosomal RNA gene Genome sequencing and assembly.</title>
        <authorList>
            <person name="Lee H."/>
        </authorList>
    </citation>
    <scope>NUCLEOTIDE SEQUENCE [LARGE SCALE GENOMIC DNA]</scope>
    <source>
        <strain evidence="12 13">HF-S4</strain>
    </source>
</reference>
<evidence type="ECO:0000256" key="3">
    <source>
        <dbReference type="ARBA" id="ARBA00006490"/>
    </source>
</evidence>
<evidence type="ECO:0000256" key="9">
    <source>
        <dbReference type="ARBA" id="ARBA00023014"/>
    </source>
</evidence>
<keyword evidence="8" id="KW-0408">Iron</keyword>
<dbReference type="PANTHER" id="PTHR11601">
    <property type="entry name" value="CYSTEINE DESULFURYLASE FAMILY MEMBER"/>
    <property type="match status" value="1"/>
</dbReference>
<comment type="function">
    <text evidence="2">Catalyzes the removal of elemental sulfur atoms from cysteine to produce alanine. Seems to participate in the biosynthesis of the nitrogenase metalloclusters by providing the inorganic sulfur required for the Fe-S core formation.</text>
</comment>
<comment type="catalytic activity">
    <reaction evidence="10">
        <text>(sulfur carrier)-H + L-cysteine = (sulfur carrier)-SH + L-alanine</text>
        <dbReference type="Rhea" id="RHEA:43892"/>
        <dbReference type="Rhea" id="RHEA-COMP:14737"/>
        <dbReference type="Rhea" id="RHEA-COMP:14739"/>
        <dbReference type="ChEBI" id="CHEBI:29917"/>
        <dbReference type="ChEBI" id="CHEBI:35235"/>
        <dbReference type="ChEBI" id="CHEBI:57972"/>
        <dbReference type="ChEBI" id="CHEBI:64428"/>
        <dbReference type="EC" id="2.8.1.7"/>
    </reaction>
</comment>
<feature type="domain" description="Aminotransferase class V" evidence="11">
    <location>
        <begin position="5"/>
        <end position="338"/>
    </location>
</feature>
<dbReference type="SUPFAM" id="SSF53383">
    <property type="entry name" value="PLP-dependent transferases"/>
    <property type="match status" value="1"/>
</dbReference>
<evidence type="ECO:0000313" key="12">
    <source>
        <dbReference type="EMBL" id="MDV3457036.1"/>
    </source>
</evidence>
<dbReference type="Gene3D" id="1.10.260.50">
    <property type="match status" value="1"/>
</dbReference>
<dbReference type="InterPro" id="IPR000192">
    <property type="entry name" value="Aminotrans_V_dom"/>
</dbReference>
<gene>
    <name evidence="12" type="ORF">RZN05_08590</name>
</gene>
<dbReference type="PIRSF" id="PIRSF005572">
    <property type="entry name" value="NifS"/>
    <property type="match status" value="1"/>
</dbReference>
<proteinExistence type="inferred from homology"/>
<evidence type="ECO:0000259" key="11">
    <source>
        <dbReference type="Pfam" id="PF00266"/>
    </source>
</evidence>
<dbReference type="EMBL" id="JAWJEJ010000001">
    <property type="protein sequence ID" value="MDV3457036.1"/>
    <property type="molecule type" value="Genomic_DNA"/>
</dbReference>
<protein>
    <recommendedName>
        <fullName evidence="4">Cysteine desulfurase</fullName>
    </recommendedName>
</protein>